<proteinExistence type="predicted"/>
<dbReference type="EMBL" id="JARK01001729">
    <property type="protein sequence ID" value="EYB81097.1"/>
    <property type="molecule type" value="Genomic_DNA"/>
</dbReference>
<dbReference type="AlphaFoldDB" id="A0A016RSN4"/>
<accession>A0A016RSN4</accession>
<keyword evidence="2" id="KW-1185">Reference proteome</keyword>
<comment type="caution">
    <text evidence="1">The sequence shown here is derived from an EMBL/GenBank/DDBJ whole genome shotgun (WGS) entry which is preliminary data.</text>
</comment>
<name>A0A016RSN4_9BILA</name>
<evidence type="ECO:0000313" key="1">
    <source>
        <dbReference type="EMBL" id="EYB81097.1"/>
    </source>
</evidence>
<reference evidence="2" key="1">
    <citation type="journal article" date="2015" name="Nat. Genet.">
        <title>The genome and transcriptome of the zoonotic hookworm Ancylostoma ceylanicum identify infection-specific gene families.</title>
        <authorList>
            <person name="Schwarz E.M."/>
            <person name="Hu Y."/>
            <person name="Antoshechkin I."/>
            <person name="Miller M.M."/>
            <person name="Sternberg P.W."/>
            <person name="Aroian R.V."/>
        </authorList>
    </citation>
    <scope>NUCLEOTIDE SEQUENCE</scope>
    <source>
        <strain evidence="2">HY135</strain>
    </source>
</reference>
<evidence type="ECO:0000313" key="2">
    <source>
        <dbReference type="Proteomes" id="UP000024635"/>
    </source>
</evidence>
<gene>
    <name evidence="1" type="primary">Acey_s0393.g618</name>
    <name evidence="1" type="ORF">Y032_0393g618</name>
</gene>
<protein>
    <submittedName>
        <fullName evidence="1">Uncharacterized protein</fullName>
    </submittedName>
</protein>
<sequence>MAGLRNPRNSVLHRFSPWPANASVLHGISVGFCGLRNCIGSAWDFHRLELGLTKEHVATCENPRRSHAKLESIHR</sequence>
<dbReference type="Proteomes" id="UP000024635">
    <property type="component" value="Unassembled WGS sequence"/>
</dbReference>
<organism evidence="1 2">
    <name type="scientific">Ancylostoma ceylanicum</name>
    <dbReference type="NCBI Taxonomy" id="53326"/>
    <lineage>
        <taxon>Eukaryota</taxon>
        <taxon>Metazoa</taxon>
        <taxon>Ecdysozoa</taxon>
        <taxon>Nematoda</taxon>
        <taxon>Chromadorea</taxon>
        <taxon>Rhabditida</taxon>
        <taxon>Rhabditina</taxon>
        <taxon>Rhabditomorpha</taxon>
        <taxon>Strongyloidea</taxon>
        <taxon>Ancylostomatidae</taxon>
        <taxon>Ancylostomatinae</taxon>
        <taxon>Ancylostoma</taxon>
    </lineage>
</organism>